<evidence type="ECO:0000313" key="4">
    <source>
        <dbReference type="EMBL" id="GIL99086.1"/>
    </source>
</evidence>
<reference evidence="3" key="1">
    <citation type="journal article" date="2021" name="Proc. Natl. Acad. Sci. U.S.A.">
        <title>Three genomes in the algal genus Volvox reveal the fate of a haploid sex-determining region after a transition to homothallism.</title>
        <authorList>
            <person name="Yamamoto K."/>
            <person name="Hamaji T."/>
            <person name="Kawai-Toyooka H."/>
            <person name="Matsuzaki R."/>
            <person name="Takahashi F."/>
            <person name="Nishimura Y."/>
            <person name="Kawachi M."/>
            <person name="Noguchi H."/>
            <person name="Minakuchi Y."/>
            <person name="Umen J.G."/>
            <person name="Toyoda A."/>
            <person name="Nozaki H."/>
        </authorList>
    </citation>
    <scope>NUCLEOTIDE SEQUENCE</scope>
    <source>
        <strain evidence="4">NIES-3785</strain>
        <strain evidence="3">NIES-3786</strain>
    </source>
</reference>
<protein>
    <recommendedName>
        <fullName evidence="2">TIR domain-containing protein</fullName>
    </recommendedName>
</protein>
<dbReference type="EMBL" id="BNCP01000004">
    <property type="protein sequence ID" value="GIL72603.1"/>
    <property type="molecule type" value="Genomic_DNA"/>
</dbReference>
<evidence type="ECO:0000259" key="2">
    <source>
        <dbReference type="PROSITE" id="PS50104"/>
    </source>
</evidence>
<dbReference type="Gene3D" id="1.25.10.10">
    <property type="entry name" value="Leucine-rich Repeat Variant"/>
    <property type="match status" value="1"/>
</dbReference>
<dbReference type="PANTHER" id="PTHR46241:SF1">
    <property type="entry name" value="OUTER DYNEIN ARM-DOCKING COMPLEX SUBUNIT 2"/>
    <property type="match status" value="1"/>
</dbReference>
<accession>A0A8J4C6M2</accession>
<dbReference type="SUPFAM" id="SSF48371">
    <property type="entry name" value="ARM repeat"/>
    <property type="match status" value="1"/>
</dbReference>
<dbReference type="Proteomes" id="UP000722791">
    <property type="component" value="Unassembled WGS sequence"/>
</dbReference>
<dbReference type="PANTHER" id="PTHR46241">
    <property type="entry name" value="ARMADILLO REPEAT-CONTAINING PROTEIN 4 ARMC4"/>
    <property type="match status" value="1"/>
</dbReference>
<dbReference type="InterPro" id="IPR011989">
    <property type="entry name" value="ARM-like"/>
</dbReference>
<dbReference type="SUPFAM" id="SSF52200">
    <property type="entry name" value="Toll/Interleukin receptor TIR domain"/>
    <property type="match status" value="1"/>
</dbReference>
<dbReference type="Proteomes" id="UP000747110">
    <property type="component" value="Unassembled WGS sequence"/>
</dbReference>
<proteinExistence type="predicted"/>
<dbReference type="PROSITE" id="PS50104">
    <property type="entry name" value="TIR"/>
    <property type="match status" value="1"/>
</dbReference>
<dbReference type="InterPro" id="IPR035897">
    <property type="entry name" value="Toll_tir_struct_dom_sf"/>
</dbReference>
<dbReference type="EMBL" id="BNCQ01000006">
    <property type="protein sequence ID" value="GIL99086.1"/>
    <property type="molecule type" value="Genomic_DNA"/>
</dbReference>
<dbReference type="OrthoDB" id="548765at2759"/>
<feature type="domain" description="TIR" evidence="2">
    <location>
        <begin position="436"/>
        <end position="579"/>
    </location>
</feature>
<feature type="region of interest" description="Disordered" evidence="1">
    <location>
        <begin position="656"/>
        <end position="685"/>
    </location>
</feature>
<dbReference type="Gene3D" id="3.40.50.10140">
    <property type="entry name" value="Toll/interleukin-1 receptor homology (TIR) domain"/>
    <property type="match status" value="1"/>
</dbReference>
<evidence type="ECO:0000313" key="5">
    <source>
        <dbReference type="Proteomes" id="UP000747110"/>
    </source>
</evidence>
<gene>
    <name evidence="3" type="ORF">Vretifemale_2947</name>
    <name evidence="4" type="ORF">Vretimale_4334</name>
</gene>
<dbReference type="GO" id="GO:0007165">
    <property type="term" value="P:signal transduction"/>
    <property type="evidence" value="ECO:0007669"/>
    <property type="project" value="InterPro"/>
</dbReference>
<keyword evidence="5" id="KW-1185">Reference proteome</keyword>
<evidence type="ECO:0000256" key="1">
    <source>
        <dbReference type="SAM" id="MobiDB-lite"/>
    </source>
</evidence>
<dbReference type="SMART" id="SM00255">
    <property type="entry name" value="TIR"/>
    <property type="match status" value="1"/>
</dbReference>
<dbReference type="InterPro" id="IPR000157">
    <property type="entry name" value="TIR_dom"/>
</dbReference>
<dbReference type="Pfam" id="PF13676">
    <property type="entry name" value="TIR_2"/>
    <property type="match status" value="1"/>
</dbReference>
<evidence type="ECO:0000313" key="3">
    <source>
        <dbReference type="EMBL" id="GIL72603.1"/>
    </source>
</evidence>
<name>A0A8J4C6M2_9CHLO</name>
<organism evidence="3 5">
    <name type="scientific">Volvox reticuliferus</name>
    <dbReference type="NCBI Taxonomy" id="1737510"/>
    <lineage>
        <taxon>Eukaryota</taxon>
        <taxon>Viridiplantae</taxon>
        <taxon>Chlorophyta</taxon>
        <taxon>core chlorophytes</taxon>
        <taxon>Chlorophyceae</taxon>
        <taxon>CS clade</taxon>
        <taxon>Chlamydomonadales</taxon>
        <taxon>Volvocaceae</taxon>
        <taxon>Volvox</taxon>
    </lineage>
</organism>
<sequence>MPKATSSTDASAVGKAPCTFADLAHYVDQLRDPRTAAEAVRALSKVKLSAEDGAAIRLDGGLPLLLQQINGMAGDDDLIAAMTVVEEMGWCDPPSRDAFVLQGVVRKLVPFVVHNNKDVVMSALESLEPYLWDGDLHLRNLEVFRSGTEEFFRCGGVARILRYLDATEPRKDICLAVSEILGHLGDRVYNRERLRDIGTISLMCNVVNMPVEPVMKQDWLMSSVSFLSNMARSDFTHTTMRECNVLEMAEEVIRTTTLESNKMFALMLVAHVYGNDDQNHRCLSLLDEHDVSRLVVQLLDTTKHGDGLYKDIPIPTEEATHAARSLSRERKNAGRLMKGGAVPLLLEIIQGPQTSKDTQAVYNCLLALANMSIYAELRKPLQDAGVVKVVTQLENSPDLRIADSAKTVLLNLSKLHDDAATKAHAALTGGADDFKHKYEVFLSHKRTDAKDFARALYNLFVLRGVSCFLDFEYREELGDLAAIVANSLNFIFVLTDNVFESKWCMKELQAAVESEVNIILIVKDGSRWKDSDGNPTCEFPPYDLIKTLPEQVQPVFSRKSIAHSDEYYQAFVDTLMKKVIRQVKAPEPTTSNSSNNNFIDAAQADACNGSSGFGGGGVSNGIISNLGGNGMPGGVESGSISSGNISRSCGLTAGAASNNPSAGSQQRLQASFGPSTPSQLPGLPALTDQQQHYMPSIPPLSARPSSFLQHAIWPPAQAYHHPQQVPATQASVELLGTADLGLALRSELSLLRSSLVAEVRQAQREMLSEVASSIRTLHQDMALQLRQVQQDMSVMMQQQRRDLAVQAAEAAGTATGISTQLSQTGRHLASLEQALQDTAASVERLGASIAVVAAAQQQQQQQQLAMAMAGPHDLRQLGRLMSELPMSGAARSDSELPRLIHRGRLGRF</sequence>
<dbReference type="AlphaFoldDB" id="A0A8J4C6M2"/>
<dbReference type="InterPro" id="IPR016024">
    <property type="entry name" value="ARM-type_fold"/>
</dbReference>
<feature type="compositionally biased region" description="Polar residues" evidence="1">
    <location>
        <begin position="665"/>
        <end position="679"/>
    </location>
</feature>
<comment type="caution">
    <text evidence="3">The sequence shown here is derived from an EMBL/GenBank/DDBJ whole genome shotgun (WGS) entry which is preliminary data.</text>
</comment>